<dbReference type="Ensembl" id="ENSGAGT00000020256.1">
    <property type="protein sequence ID" value="ENSGAGP00000017757.1"/>
    <property type="gene ID" value="ENSGAGG00000013186.1"/>
</dbReference>
<dbReference type="Gene3D" id="1.10.287.2070">
    <property type="match status" value="1"/>
</dbReference>
<dbReference type="InterPro" id="IPR001660">
    <property type="entry name" value="SAM"/>
</dbReference>
<feature type="domain" description="SAM" evidence="1">
    <location>
        <begin position="61"/>
        <end position="120"/>
    </location>
</feature>
<protein>
    <recommendedName>
        <fullName evidence="1">SAM domain-containing protein</fullName>
    </recommendedName>
</protein>
<dbReference type="STRING" id="38772.ENSGAGP00000017757"/>
<evidence type="ECO:0000259" key="1">
    <source>
        <dbReference type="Pfam" id="PF07647"/>
    </source>
</evidence>
<proteinExistence type="predicted"/>
<organism evidence="2 3">
    <name type="scientific">Gopherus agassizii</name>
    <name type="common">Agassiz's desert tortoise</name>
    <dbReference type="NCBI Taxonomy" id="38772"/>
    <lineage>
        <taxon>Eukaryota</taxon>
        <taxon>Metazoa</taxon>
        <taxon>Chordata</taxon>
        <taxon>Craniata</taxon>
        <taxon>Vertebrata</taxon>
        <taxon>Euteleostomi</taxon>
        <taxon>Archelosauria</taxon>
        <taxon>Testudinata</taxon>
        <taxon>Testudines</taxon>
        <taxon>Cryptodira</taxon>
        <taxon>Durocryptodira</taxon>
        <taxon>Testudinoidea</taxon>
        <taxon>Testudinidae</taxon>
        <taxon>Gopherus</taxon>
    </lineage>
</organism>
<evidence type="ECO:0000313" key="2">
    <source>
        <dbReference type="Ensembl" id="ENSGAGP00000017757.1"/>
    </source>
</evidence>
<accession>A0A452HRR8</accession>
<dbReference type="AlphaFoldDB" id="A0A452HRR8"/>
<dbReference type="PANTHER" id="PTHR12659">
    <property type="entry name" value="RHO-TYPE GTPASE ACTIVATING PROTEIN"/>
    <property type="match status" value="1"/>
</dbReference>
<dbReference type="SUPFAM" id="SSF47769">
    <property type="entry name" value="SAM/Pointed domain"/>
    <property type="match status" value="1"/>
</dbReference>
<dbReference type="GO" id="GO:0005096">
    <property type="term" value="F:GTPase activator activity"/>
    <property type="evidence" value="ECO:0007669"/>
    <property type="project" value="TreeGrafter"/>
</dbReference>
<dbReference type="Pfam" id="PF07647">
    <property type="entry name" value="SAM_2"/>
    <property type="match status" value="1"/>
</dbReference>
<keyword evidence="3" id="KW-1185">Reference proteome</keyword>
<dbReference type="InterPro" id="IPR013761">
    <property type="entry name" value="SAM/pointed_sf"/>
</dbReference>
<dbReference type="CDD" id="cd09592">
    <property type="entry name" value="SAM_DLC2"/>
    <property type="match status" value="1"/>
</dbReference>
<name>A0A452HRR8_9SAUR</name>
<reference evidence="3" key="1">
    <citation type="journal article" date="2017" name="PLoS ONE">
        <title>The Agassiz's desert tortoise genome provides a resource for the conservation of a threatened species.</title>
        <authorList>
            <person name="Tollis M."/>
            <person name="DeNardo D.F."/>
            <person name="Cornelius J.A."/>
            <person name="Dolby G.A."/>
            <person name="Edwards T."/>
            <person name="Henen B.T."/>
            <person name="Karl A.E."/>
            <person name="Murphy R.W."/>
            <person name="Kusumi K."/>
        </authorList>
    </citation>
    <scope>NUCLEOTIDE SEQUENCE [LARGE SCALE GENOMIC DNA]</scope>
</reference>
<evidence type="ECO:0000313" key="3">
    <source>
        <dbReference type="Proteomes" id="UP000291020"/>
    </source>
</evidence>
<dbReference type="GO" id="GO:0035023">
    <property type="term" value="P:regulation of Rho protein signal transduction"/>
    <property type="evidence" value="ECO:0007669"/>
    <property type="project" value="TreeGrafter"/>
</dbReference>
<reference evidence="2" key="2">
    <citation type="submission" date="2025-08" db="UniProtKB">
        <authorList>
            <consortium name="Ensembl"/>
        </authorList>
    </citation>
    <scope>IDENTIFICATION</scope>
</reference>
<dbReference type="GO" id="GO:0030036">
    <property type="term" value="P:actin cytoskeleton organization"/>
    <property type="evidence" value="ECO:0007669"/>
    <property type="project" value="TreeGrafter"/>
</dbReference>
<reference evidence="2" key="3">
    <citation type="submission" date="2025-09" db="UniProtKB">
        <authorList>
            <consortium name="Ensembl"/>
        </authorList>
    </citation>
    <scope>IDENTIFICATION</scope>
</reference>
<dbReference type="PANTHER" id="PTHR12659:SF6">
    <property type="entry name" value="STAR-RELATED LIPID TRANSFER PROTEIN 13"/>
    <property type="match status" value="1"/>
</dbReference>
<dbReference type="Proteomes" id="UP000291020">
    <property type="component" value="Unassembled WGS sequence"/>
</dbReference>
<sequence length="134" mass="15738">MFRQMSRTSGSGCYYLNSMSPESQEMYLRFDQTMRRSPYRMSRILARHQLLTKIQQEIEAKEACDWLRAAGFPQYAQLYEDSQFPIDIGAVKKDHDFLDKDLVEPLCRRLNTLNKCASMKLDVNFQRKKAITLA</sequence>
<dbReference type="FunFam" id="1.10.287.2070:FF:000001">
    <property type="entry name" value="StAR-related lipid transfer domain-containing 13"/>
    <property type="match status" value="1"/>
</dbReference>